<feature type="domain" description="NmrA-like" evidence="1">
    <location>
        <begin position="3"/>
        <end position="235"/>
    </location>
</feature>
<dbReference type="InterPro" id="IPR036291">
    <property type="entry name" value="NAD(P)-bd_dom_sf"/>
</dbReference>
<dbReference type="EMBL" id="VSSS01000040">
    <property type="protein sequence ID" value="TYL92169.1"/>
    <property type="molecule type" value="Genomic_DNA"/>
</dbReference>
<sequence length="284" mass="30584">MYAITGITGKVGGELAKNLLAQGAPVRAVVRDANKGEAWARLGCELALAEMEDAAALTKAFTGATAAFILPPSDFDPEPGYPEARRVIDSVVSALKAAAPERVLCLSTIGADATRDNLLSQRTMMEDALKALGMPLTILHPGWFIENALWDLPSARDAGVIYSFLQPVDKPFPMVATRDVGRVAGELIQESHRGTRIVELEGPRRVSPNDLAAAFGRALGKPVRVEIVPRESWEALFRSQGMKNPQPRISMLDGFNEGWIEFRDRGAASIKGRIDVDAVVAGLV</sequence>
<evidence type="ECO:0000313" key="2">
    <source>
        <dbReference type="EMBL" id="TYL92169.1"/>
    </source>
</evidence>
<organism evidence="2 3">
    <name type="scientific">Bradyrhizobium rifense</name>
    <dbReference type="NCBI Taxonomy" id="515499"/>
    <lineage>
        <taxon>Bacteria</taxon>
        <taxon>Pseudomonadati</taxon>
        <taxon>Pseudomonadota</taxon>
        <taxon>Alphaproteobacteria</taxon>
        <taxon>Hyphomicrobiales</taxon>
        <taxon>Nitrobacteraceae</taxon>
        <taxon>Bradyrhizobium</taxon>
    </lineage>
</organism>
<reference evidence="2 3" key="1">
    <citation type="submission" date="2019-08" db="EMBL/GenBank/DDBJ databases">
        <title>Bradyrhizobium hipponensis sp. nov., a rhizobium isolated from a Lupinus angustifolius root nodule in Tunisia.</title>
        <authorList>
            <person name="Off K."/>
            <person name="Rejili M."/>
            <person name="Mars M."/>
            <person name="Brachmann A."/>
            <person name="Marin M."/>
        </authorList>
    </citation>
    <scope>NUCLEOTIDE SEQUENCE [LARGE SCALE GENOMIC DNA]</scope>
    <source>
        <strain evidence="2 3">CTAW71</strain>
    </source>
</reference>
<dbReference type="Gene3D" id="3.40.50.720">
    <property type="entry name" value="NAD(P)-binding Rossmann-like Domain"/>
    <property type="match status" value="1"/>
</dbReference>
<proteinExistence type="predicted"/>
<keyword evidence="3" id="KW-1185">Reference proteome</keyword>
<dbReference type="Pfam" id="PF05368">
    <property type="entry name" value="NmrA"/>
    <property type="match status" value="1"/>
</dbReference>
<dbReference type="InterPro" id="IPR051604">
    <property type="entry name" value="Ergot_Alk_Oxidoreductase"/>
</dbReference>
<dbReference type="RefSeq" id="WP_148774961.1">
    <property type="nucleotide sequence ID" value="NZ_VSSS01000040.1"/>
</dbReference>
<dbReference type="PANTHER" id="PTHR43162">
    <property type="match status" value="1"/>
</dbReference>
<dbReference type="SUPFAM" id="SSF51735">
    <property type="entry name" value="NAD(P)-binding Rossmann-fold domains"/>
    <property type="match status" value="1"/>
</dbReference>
<dbReference type="Gene3D" id="3.90.25.10">
    <property type="entry name" value="UDP-galactose 4-epimerase, domain 1"/>
    <property type="match status" value="1"/>
</dbReference>
<evidence type="ECO:0000313" key="3">
    <source>
        <dbReference type="Proteomes" id="UP000324758"/>
    </source>
</evidence>
<protein>
    <submittedName>
        <fullName evidence="2">NAD(P)H-binding protein</fullName>
    </submittedName>
</protein>
<name>A0A5D3K9D2_9BRAD</name>
<dbReference type="PANTHER" id="PTHR43162:SF1">
    <property type="entry name" value="PRESTALK A DIFFERENTIATION PROTEIN A"/>
    <property type="match status" value="1"/>
</dbReference>
<dbReference type="InterPro" id="IPR008030">
    <property type="entry name" value="NmrA-like"/>
</dbReference>
<accession>A0A5D3K9D2</accession>
<gene>
    <name evidence="2" type="ORF">FXB40_25800</name>
</gene>
<dbReference type="OrthoDB" id="7352262at2"/>
<comment type="caution">
    <text evidence="2">The sequence shown here is derived from an EMBL/GenBank/DDBJ whole genome shotgun (WGS) entry which is preliminary data.</text>
</comment>
<dbReference type="Proteomes" id="UP000324758">
    <property type="component" value="Unassembled WGS sequence"/>
</dbReference>
<dbReference type="AlphaFoldDB" id="A0A5D3K9D2"/>
<evidence type="ECO:0000259" key="1">
    <source>
        <dbReference type="Pfam" id="PF05368"/>
    </source>
</evidence>